<evidence type="ECO:0000313" key="2">
    <source>
        <dbReference type="WBParaSite" id="GPLIN_000242500"/>
    </source>
</evidence>
<accession>A0A183BP89</accession>
<protein>
    <submittedName>
        <fullName evidence="2">Transposase</fullName>
    </submittedName>
</protein>
<organism evidence="1 2">
    <name type="scientific">Globodera pallida</name>
    <name type="common">Potato cyst nematode worm</name>
    <name type="synonym">Heterodera pallida</name>
    <dbReference type="NCBI Taxonomy" id="36090"/>
    <lineage>
        <taxon>Eukaryota</taxon>
        <taxon>Metazoa</taxon>
        <taxon>Ecdysozoa</taxon>
        <taxon>Nematoda</taxon>
        <taxon>Chromadorea</taxon>
        <taxon>Rhabditida</taxon>
        <taxon>Tylenchina</taxon>
        <taxon>Tylenchomorpha</taxon>
        <taxon>Tylenchoidea</taxon>
        <taxon>Heteroderidae</taxon>
        <taxon>Heteroderinae</taxon>
        <taxon>Globodera</taxon>
    </lineage>
</organism>
<name>A0A183BP89_GLOPA</name>
<reference evidence="1" key="1">
    <citation type="submission" date="2013-12" db="EMBL/GenBank/DDBJ databases">
        <authorList>
            <person name="Aslett M."/>
        </authorList>
    </citation>
    <scope>NUCLEOTIDE SEQUENCE [LARGE SCALE GENOMIC DNA]</scope>
    <source>
        <strain evidence="1">Lindley</strain>
    </source>
</reference>
<evidence type="ECO:0000313" key="1">
    <source>
        <dbReference type="Proteomes" id="UP000050741"/>
    </source>
</evidence>
<reference evidence="1" key="2">
    <citation type="submission" date="2014-05" db="EMBL/GenBank/DDBJ databases">
        <title>The genome and life-stage specific transcriptomes of Globodera pallida elucidate key aspects of plant parasitism by a cyst nematode.</title>
        <authorList>
            <person name="Cotton J.A."/>
            <person name="Lilley C.J."/>
            <person name="Jones L.M."/>
            <person name="Kikuchi T."/>
            <person name="Reid A.J."/>
            <person name="Thorpe P."/>
            <person name="Tsai I.J."/>
            <person name="Beasley H."/>
            <person name="Blok V."/>
            <person name="Cock P.J.A."/>
            <person name="Van den Akker S.E."/>
            <person name="Holroyd N."/>
            <person name="Hunt M."/>
            <person name="Mantelin S."/>
            <person name="Naghra H."/>
            <person name="Pain A."/>
            <person name="Palomares-Rius J.E."/>
            <person name="Zarowiecki M."/>
            <person name="Berriman M."/>
            <person name="Jones J.T."/>
            <person name="Urwin P.E."/>
        </authorList>
    </citation>
    <scope>NUCLEOTIDE SEQUENCE [LARGE SCALE GENOMIC DNA]</scope>
    <source>
        <strain evidence="1">Lindley</strain>
    </source>
</reference>
<reference evidence="2" key="3">
    <citation type="submission" date="2016-06" db="UniProtKB">
        <authorList>
            <consortium name="WormBaseParasite"/>
        </authorList>
    </citation>
    <scope>IDENTIFICATION</scope>
</reference>
<keyword evidence="1" id="KW-1185">Reference proteome</keyword>
<sequence length="82" mass="8926">MPVFRASLFVLRSGLLVNRHALFRPCTTVGASNSSPKFLNSDFSLPAEWGNRLGQLSVDELGGVNFEWLIAVQKKFSSGGKA</sequence>
<dbReference type="Proteomes" id="UP000050741">
    <property type="component" value="Unassembled WGS sequence"/>
</dbReference>
<proteinExistence type="predicted"/>
<dbReference type="AlphaFoldDB" id="A0A183BP89"/>
<dbReference type="WBParaSite" id="GPLIN_000242500">
    <property type="protein sequence ID" value="GPLIN_000242500"/>
    <property type="gene ID" value="GPLIN_000242500"/>
</dbReference>